<dbReference type="RefSeq" id="XP_024509127.1">
    <property type="nucleotide sequence ID" value="XM_024643459.1"/>
</dbReference>
<dbReference type="WBParaSite" id="SRAE_2000457400.1">
    <property type="protein sequence ID" value="SRAE_2000457400.1"/>
    <property type="gene ID" value="WBGene00264806"/>
</dbReference>
<name>A0A090LJN4_STRRB</name>
<evidence type="ECO:0000313" key="3">
    <source>
        <dbReference type="EMBL" id="CEF69928.1"/>
    </source>
</evidence>
<feature type="transmembrane region" description="Helical" evidence="2">
    <location>
        <begin position="215"/>
        <end position="237"/>
    </location>
</feature>
<dbReference type="CTD" id="36382299"/>
<evidence type="ECO:0000256" key="2">
    <source>
        <dbReference type="SAM" id="Phobius"/>
    </source>
</evidence>
<keyword evidence="4" id="KW-1185">Reference proteome</keyword>
<reference evidence="5" key="2">
    <citation type="submission" date="2020-12" db="UniProtKB">
        <authorList>
            <consortium name="WormBaseParasite"/>
        </authorList>
    </citation>
    <scope>IDENTIFICATION</scope>
</reference>
<dbReference type="GeneID" id="36382299"/>
<dbReference type="Proteomes" id="UP000035682">
    <property type="component" value="Unplaced"/>
</dbReference>
<dbReference type="EMBL" id="LN609529">
    <property type="protein sequence ID" value="CEF69928.1"/>
    <property type="molecule type" value="Genomic_DNA"/>
</dbReference>
<evidence type="ECO:0000256" key="1">
    <source>
        <dbReference type="SAM" id="Coils"/>
    </source>
</evidence>
<evidence type="ECO:0000313" key="4">
    <source>
        <dbReference type="Proteomes" id="UP000035682"/>
    </source>
</evidence>
<evidence type="ECO:0000313" key="6">
    <source>
        <dbReference type="WormBase" id="SRAE_2000457400"/>
    </source>
</evidence>
<keyword evidence="2" id="KW-1133">Transmembrane helix</keyword>
<keyword evidence="1" id="KW-0175">Coiled coil</keyword>
<evidence type="ECO:0000313" key="5">
    <source>
        <dbReference type="WBParaSite" id="SRAE_2000457400.1"/>
    </source>
</evidence>
<gene>
    <name evidence="3 5 6" type="ORF">SRAE_2000457400</name>
</gene>
<dbReference type="WormBase" id="SRAE_2000457400">
    <property type="protein sequence ID" value="SRP10414"/>
    <property type="gene ID" value="WBGene00264806"/>
</dbReference>
<proteinExistence type="predicted"/>
<feature type="coiled-coil region" evidence="1">
    <location>
        <begin position="46"/>
        <end position="83"/>
    </location>
</feature>
<keyword evidence="2" id="KW-0472">Membrane</keyword>
<organism evidence="3">
    <name type="scientific">Strongyloides ratti</name>
    <name type="common">Parasitic roundworm</name>
    <dbReference type="NCBI Taxonomy" id="34506"/>
    <lineage>
        <taxon>Eukaryota</taxon>
        <taxon>Metazoa</taxon>
        <taxon>Ecdysozoa</taxon>
        <taxon>Nematoda</taxon>
        <taxon>Chromadorea</taxon>
        <taxon>Rhabditida</taxon>
        <taxon>Tylenchina</taxon>
        <taxon>Panagrolaimomorpha</taxon>
        <taxon>Strongyloidoidea</taxon>
        <taxon>Strongyloididae</taxon>
        <taxon>Strongyloides</taxon>
    </lineage>
</organism>
<sequence>MTNTKNKREIINVGEELVNYLDANTSVIEDLVKQMIHQNNETKNCLLKIENILKNYSEEKKSFEKIENEIKKLNNNLSVLLSNKDSSIHEEEKCNFITKLDSLIKNFENNISLNNKLPSLSEDITNLILNQILQLQQQQQQMINFQQHNLTTNIREIIDSSILKLLLQFNYDGQCNCLLKNKIFLSLSDNLQLKNGKILSKTVENENNGYSFSDILFYEILCFILGIVIYLIAIDFLNGS</sequence>
<protein>
    <submittedName>
        <fullName evidence="3 5">Uncharacterized protein</fullName>
    </submittedName>
</protein>
<reference evidence="3 4" key="1">
    <citation type="submission" date="2014-09" db="EMBL/GenBank/DDBJ databases">
        <authorList>
            <person name="Martin A.A."/>
        </authorList>
    </citation>
    <scope>NUCLEOTIDE SEQUENCE</scope>
    <source>
        <strain evidence="4">ED321</strain>
        <strain evidence="3">ED321 Heterogonic</strain>
    </source>
</reference>
<dbReference type="AlphaFoldDB" id="A0A090LJN4"/>
<keyword evidence="2" id="KW-0812">Transmembrane</keyword>
<accession>A0A090LJN4</accession>